<dbReference type="EMBL" id="WPHG01000001">
    <property type="protein sequence ID" value="MVA96738.1"/>
    <property type="molecule type" value="Genomic_DNA"/>
</dbReference>
<name>A0A844QF79_9HYPH</name>
<evidence type="ECO:0000256" key="2">
    <source>
        <dbReference type="ARBA" id="ARBA00022801"/>
    </source>
</evidence>
<feature type="binding site" evidence="4">
    <location>
        <position position="252"/>
    </location>
    <ligand>
        <name>Zn(2+)</name>
        <dbReference type="ChEBI" id="CHEBI:29105"/>
        <label>1</label>
    </ligand>
</feature>
<keyword evidence="2" id="KW-0378">Hydrolase</keyword>
<feature type="binding site" description="via carbamate group" evidence="4">
    <location>
        <position position="134"/>
    </location>
    <ligand>
        <name>Zn(2+)</name>
        <dbReference type="ChEBI" id="CHEBI:29105"/>
        <label>2</label>
    </ligand>
</feature>
<comment type="cofactor">
    <cofactor evidence="4">
        <name>a divalent metal cation</name>
        <dbReference type="ChEBI" id="CHEBI:60240"/>
    </cofactor>
    <text evidence="4">Binds 2 divalent metal cations per subunit.</text>
</comment>
<gene>
    <name evidence="6" type="ORF">GN330_05695</name>
</gene>
<dbReference type="Pfam" id="PF02126">
    <property type="entry name" value="PTE"/>
    <property type="match status" value="1"/>
</dbReference>
<feature type="binding site" evidence="4">
    <location>
        <position position="24"/>
    </location>
    <ligand>
        <name>Zn(2+)</name>
        <dbReference type="ChEBI" id="CHEBI:29105"/>
        <label>1</label>
    </ligand>
</feature>
<evidence type="ECO:0000256" key="5">
    <source>
        <dbReference type="PROSITE-ProRule" id="PRU00679"/>
    </source>
</evidence>
<evidence type="ECO:0000256" key="3">
    <source>
        <dbReference type="PIRSR" id="PIRSR601559-50"/>
    </source>
</evidence>
<dbReference type="GO" id="GO:0008270">
    <property type="term" value="F:zinc ion binding"/>
    <property type="evidence" value="ECO:0007669"/>
    <property type="project" value="InterPro"/>
</dbReference>
<feature type="binding site" evidence="4">
    <location>
        <position position="167"/>
    </location>
    <ligand>
        <name>Zn(2+)</name>
        <dbReference type="ChEBI" id="CHEBI:29105"/>
        <label>2</label>
    </ligand>
</feature>
<dbReference type="Gene3D" id="3.20.20.140">
    <property type="entry name" value="Metal-dependent hydrolases"/>
    <property type="match status" value="1"/>
</dbReference>
<feature type="binding site" description="via carbamate group" evidence="4">
    <location>
        <position position="134"/>
    </location>
    <ligand>
        <name>Zn(2+)</name>
        <dbReference type="ChEBI" id="CHEBI:29105"/>
        <label>1</label>
    </ligand>
</feature>
<protein>
    <submittedName>
        <fullName evidence="6">Phosphotriesterase-related protein</fullName>
    </submittedName>
</protein>
<comment type="caution">
    <text evidence="6">The sequence shown here is derived from an EMBL/GenBank/DDBJ whole genome shotgun (WGS) entry which is preliminary data.</text>
</comment>
<dbReference type="GO" id="GO:0016787">
    <property type="term" value="F:hydrolase activity"/>
    <property type="evidence" value="ECO:0007669"/>
    <property type="project" value="UniProtKB-KW"/>
</dbReference>
<feature type="binding site" evidence="4">
    <location>
        <position position="22"/>
    </location>
    <ligand>
        <name>Zn(2+)</name>
        <dbReference type="ChEBI" id="CHEBI:29105"/>
        <label>1</label>
    </ligand>
</feature>
<dbReference type="RefSeq" id="WP_156711648.1">
    <property type="nucleotide sequence ID" value="NZ_WPHG01000001.1"/>
</dbReference>
<dbReference type="AlphaFoldDB" id="A0A844QF79"/>
<dbReference type="InterPro" id="IPR032466">
    <property type="entry name" value="Metal_Hydrolase"/>
</dbReference>
<feature type="binding site" evidence="4">
    <location>
        <position position="195"/>
    </location>
    <ligand>
        <name>Zn(2+)</name>
        <dbReference type="ChEBI" id="CHEBI:29105"/>
        <label>2</label>
    </ligand>
</feature>
<dbReference type="CDD" id="cd00530">
    <property type="entry name" value="PTE"/>
    <property type="match status" value="1"/>
</dbReference>
<evidence type="ECO:0000256" key="1">
    <source>
        <dbReference type="ARBA" id="ARBA00022723"/>
    </source>
</evidence>
<proteinExistence type="inferred from homology"/>
<dbReference type="Proteomes" id="UP000463224">
    <property type="component" value="Unassembled WGS sequence"/>
</dbReference>
<keyword evidence="7" id="KW-1185">Reference proteome</keyword>
<evidence type="ECO:0000313" key="7">
    <source>
        <dbReference type="Proteomes" id="UP000463224"/>
    </source>
</evidence>
<comment type="similarity">
    <text evidence="5">Belongs to the metallo-dependent hydrolases superfamily. Phosphotriesterase family.</text>
</comment>
<dbReference type="InterPro" id="IPR001559">
    <property type="entry name" value="Phosphotriesterase"/>
</dbReference>
<dbReference type="PANTHER" id="PTHR10819:SF3">
    <property type="entry name" value="PHOSPHOTRIESTERASE-RELATED PROTEIN"/>
    <property type="match status" value="1"/>
</dbReference>
<dbReference type="PROSITE" id="PS51347">
    <property type="entry name" value="PHOSPHOTRIESTERASE_2"/>
    <property type="match status" value="1"/>
</dbReference>
<evidence type="ECO:0000313" key="6">
    <source>
        <dbReference type="EMBL" id="MVA96738.1"/>
    </source>
</evidence>
<feature type="modified residue" description="N6-carboxylysine" evidence="3 5">
    <location>
        <position position="134"/>
    </location>
</feature>
<evidence type="ECO:0000256" key="4">
    <source>
        <dbReference type="PIRSR" id="PIRSR601559-51"/>
    </source>
</evidence>
<dbReference type="SUPFAM" id="SSF51556">
    <property type="entry name" value="Metallo-dependent hydrolases"/>
    <property type="match status" value="1"/>
</dbReference>
<keyword evidence="1 4" id="KW-0479">Metal-binding</keyword>
<sequence length="304" mass="32871">MALIRTVLGDIEAEGLGLIYTHEHLITCPPAVQKDRDLELSSYECSLRELTIFKQCGGTLLVEATTLDYGRDPAAMARMSAEASVPVVAVSGFNKAAYFPLWVETTPLNQIADKLVRDVVEGMDGGPHKAGHLKSGGSYNFIHALEEKTTRAVGRAHKETGAPIWLHTEAGTMGLEMLDLLEDEGVDLEAVVVGHSDRNPDPYYHAAIANRGATVQFDGVAKVKYHPDSTRIACAKTLIEAGHASRLMISGDMGRASYLAGYGGGPGFAFIATKFIPRMRGEGIDDTVIDAIFKANPVRWLARF</sequence>
<dbReference type="PANTHER" id="PTHR10819">
    <property type="entry name" value="PHOSPHOTRIESTERASE-RELATED"/>
    <property type="match status" value="1"/>
</dbReference>
<dbReference type="PIRSF" id="PIRSF016839">
    <property type="entry name" value="PhP"/>
    <property type="match status" value="1"/>
</dbReference>
<reference evidence="6 7" key="1">
    <citation type="submission" date="2019-12" db="EMBL/GenBank/DDBJ databases">
        <title>Nitratireductor arenosus sp. nov., Isolated from sea sand, Jeju island, South Korea.</title>
        <authorList>
            <person name="Kim W."/>
        </authorList>
    </citation>
    <scope>NUCLEOTIDE SEQUENCE [LARGE SCALE GENOMIC DNA]</scope>
    <source>
        <strain evidence="6 7">CAU 1489</strain>
    </source>
</reference>
<accession>A0A844QF79</accession>
<organism evidence="6 7">
    <name type="scientific">Nitratireductor arenosus</name>
    <dbReference type="NCBI Taxonomy" id="2682096"/>
    <lineage>
        <taxon>Bacteria</taxon>
        <taxon>Pseudomonadati</taxon>
        <taxon>Pseudomonadota</taxon>
        <taxon>Alphaproteobacteria</taxon>
        <taxon>Hyphomicrobiales</taxon>
        <taxon>Phyllobacteriaceae</taxon>
        <taxon>Nitratireductor</taxon>
    </lineage>
</organism>